<organism evidence="1 2">
    <name type="scientific">Lactococcus lactis subsp. cremoris</name>
    <name type="common">Streptococcus cremoris</name>
    <dbReference type="NCBI Taxonomy" id="1359"/>
    <lineage>
        <taxon>Bacteria</taxon>
        <taxon>Bacillati</taxon>
        <taxon>Bacillota</taxon>
        <taxon>Bacilli</taxon>
        <taxon>Lactobacillales</taxon>
        <taxon>Streptococcaceae</taxon>
        <taxon>Lactococcus</taxon>
    </lineage>
</organism>
<proteinExistence type="predicted"/>
<sequence length="49" mass="5381">MTQQLNSLGKSALLILSNTIIVLPFMIFIQIAKGTSLCSDPQKIDFSKI</sequence>
<dbReference type="EMBL" id="CP015899">
    <property type="protein sequence ID" value="ARE28180.1"/>
    <property type="molecule type" value="Genomic_DNA"/>
</dbReference>
<evidence type="ECO:0000313" key="1">
    <source>
        <dbReference type="EMBL" id="ARE28180.1"/>
    </source>
</evidence>
<dbReference type="Proteomes" id="UP000191806">
    <property type="component" value="Chromosome"/>
</dbReference>
<gene>
    <name evidence="1" type="ORF">LLJM1_0796</name>
</gene>
<evidence type="ECO:0000313" key="2">
    <source>
        <dbReference type="Proteomes" id="UP000191806"/>
    </source>
</evidence>
<dbReference type="RefSeq" id="WP_021166106.1">
    <property type="nucleotide sequence ID" value="NZ_CP015899.2"/>
</dbReference>
<dbReference type="AlphaFoldDB" id="A0A166YUT0"/>
<protein>
    <submittedName>
        <fullName evidence="1">Uncharacterized protein</fullName>
    </submittedName>
</protein>
<reference evidence="1 2" key="1">
    <citation type="journal article" date="2017" name="BMC Genomics">
        <title>Comparative and functional genomics of the Lactococcus lactis taxon; insights into evolution and niche adaptation.</title>
        <authorList>
            <person name="Kelleher P."/>
            <person name="Bottacini F."/>
            <person name="Mahony J."/>
            <person name="Kilcawley K.N."/>
            <person name="van Sinderen D."/>
        </authorList>
    </citation>
    <scope>NUCLEOTIDE SEQUENCE [LARGE SCALE GENOMIC DNA]</scope>
    <source>
        <strain evidence="1 2">JM1</strain>
    </source>
</reference>
<accession>A0A166YUT0</accession>
<name>A0A166YUT0_LACLC</name>